<dbReference type="AlphaFoldDB" id="A0A314KM15"/>
<sequence>MSGPSVSLFSYSPSVFTPNSSSSRVENTTENVELEGDKGNNIDASSVDETPYQSLSKTNFEPVIAGVTVNDKGKAKVMEDSELGGRRHESVTETETQPIDVDYSDDSQVKKKKVGVAPKKNITTTDVEKQLFDVRGIHLKIEVDCTDNQPNSFYVFGTQLPKTKGIHQSTGGDFKPTGAEDNDPYFGEMHNDYDQFERGVSGNDPAVIGDSTPKAPSMSDFCGVDREGGASGVSVKNATARHGVVNDDLRSAPCRHEGDLDLDSDFEYTDSQLDLIAAITQGGRRNVNQCVNELTTRDVNKSKPDQVVSRTVVQTQTGVETSHAGFT</sequence>
<accession>A0A314KM15</accession>
<proteinExistence type="predicted"/>
<protein>
    <submittedName>
        <fullName evidence="2">Uncharacterized protein</fullName>
    </submittedName>
</protein>
<dbReference type="Proteomes" id="UP000187609">
    <property type="component" value="Unassembled WGS sequence"/>
</dbReference>
<comment type="caution">
    <text evidence="2">The sequence shown here is derived from an EMBL/GenBank/DDBJ whole genome shotgun (WGS) entry which is preliminary data.</text>
</comment>
<gene>
    <name evidence="2" type="ORF">A4A49_25323</name>
</gene>
<reference evidence="2" key="1">
    <citation type="submission" date="2016-11" db="EMBL/GenBank/DDBJ databases">
        <title>The genome of Nicotiana attenuata.</title>
        <authorList>
            <person name="Xu S."/>
            <person name="Brockmoeller T."/>
            <person name="Gaquerel E."/>
            <person name="Navarro A."/>
            <person name="Kuhl H."/>
            <person name="Gase K."/>
            <person name="Ling Z."/>
            <person name="Zhou W."/>
            <person name="Kreitzer C."/>
            <person name="Stanke M."/>
            <person name="Tang H."/>
            <person name="Lyons E."/>
            <person name="Pandey P."/>
            <person name="Pandey S.P."/>
            <person name="Timmermann B."/>
            <person name="Baldwin I.T."/>
        </authorList>
    </citation>
    <scope>NUCLEOTIDE SEQUENCE [LARGE SCALE GENOMIC DNA]</scope>
    <source>
        <strain evidence="2">UT</strain>
    </source>
</reference>
<feature type="compositionally biased region" description="Low complexity" evidence="1">
    <location>
        <begin position="10"/>
        <end position="23"/>
    </location>
</feature>
<evidence type="ECO:0000256" key="1">
    <source>
        <dbReference type="SAM" id="MobiDB-lite"/>
    </source>
</evidence>
<organism evidence="2 3">
    <name type="scientific">Nicotiana attenuata</name>
    <name type="common">Coyote tobacco</name>
    <dbReference type="NCBI Taxonomy" id="49451"/>
    <lineage>
        <taxon>Eukaryota</taxon>
        <taxon>Viridiplantae</taxon>
        <taxon>Streptophyta</taxon>
        <taxon>Embryophyta</taxon>
        <taxon>Tracheophyta</taxon>
        <taxon>Spermatophyta</taxon>
        <taxon>Magnoliopsida</taxon>
        <taxon>eudicotyledons</taxon>
        <taxon>Gunneridae</taxon>
        <taxon>Pentapetalae</taxon>
        <taxon>asterids</taxon>
        <taxon>lamiids</taxon>
        <taxon>Solanales</taxon>
        <taxon>Solanaceae</taxon>
        <taxon>Nicotianoideae</taxon>
        <taxon>Nicotianeae</taxon>
        <taxon>Nicotiana</taxon>
    </lineage>
</organism>
<dbReference type="Gramene" id="OIT30343">
    <property type="protein sequence ID" value="OIT30343"/>
    <property type="gene ID" value="A4A49_25323"/>
</dbReference>
<dbReference type="EMBL" id="MJEQ01001538">
    <property type="protein sequence ID" value="OIT30343.1"/>
    <property type="molecule type" value="Genomic_DNA"/>
</dbReference>
<feature type="region of interest" description="Disordered" evidence="1">
    <location>
        <begin position="1"/>
        <end position="54"/>
    </location>
</feature>
<keyword evidence="3" id="KW-1185">Reference proteome</keyword>
<evidence type="ECO:0000313" key="2">
    <source>
        <dbReference type="EMBL" id="OIT30343.1"/>
    </source>
</evidence>
<evidence type="ECO:0000313" key="3">
    <source>
        <dbReference type="Proteomes" id="UP000187609"/>
    </source>
</evidence>
<name>A0A314KM15_NICAT</name>
<feature type="compositionally biased region" description="Polar residues" evidence="1">
    <location>
        <begin position="42"/>
        <end position="54"/>
    </location>
</feature>